<protein>
    <submittedName>
        <fullName evidence="1">Uncharacterized protein</fullName>
    </submittedName>
</protein>
<evidence type="ECO:0000313" key="2">
    <source>
        <dbReference type="Proteomes" id="UP000828390"/>
    </source>
</evidence>
<dbReference type="AlphaFoldDB" id="A0A9D4MMN0"/>
<proteinExistence type="predicted"/>
<reference evidence="1" key="1">
    <citation type="journal article" date="2019" name="bioRxiv">
        <title>The Genome of the Zebra Mussel, Dreissena polymorpha: A Resource for Invasive Species Research.</title>
        <authorList>
            <person name="McCartney M.A."/>
            <person name="Auch B."/>
            <person name="Kono T."/>
            <person name="Mallez S."/>
            <person name="Zhang Y."/>
            <person name="Obille A."/>
            <person name="Becker A."/>
            <person name="Abrahante J.E."/>
            <person name="Garbe J."/>
            <person name="Badalamenti J.P."/>
            <person name="Herman A."/>
            <person name="Mangelson H."/>
            <person name="Liachko I."/>
            <person name="Sullivan S."/>
            <person name="Sone E.D."/>
            <person name="Koren S."/>
            <person name="Silverstein K.A.T."/>
            <person name="Beckman K.B."/>
            <person name="Gohl D.M."/>
        </authorList>
    </citation>
    <scope>NUCLEOTIDE SEQUENCE</scope>
    <source>
        <strain evidence="1">Duluth1</strain>
        <tissue evidence="1">Whole animal</tissue>
    </source>
</reference>
<dbReference type="Proteomes" id="UP000828390">
    <property type="component" value="Unassembled WGS sequence"/>
</dbReference>
<organism evidence="1 2">
    <name type="scientific">Dreissena polymorpha</name>
    <name type="common">Zebra mussel</name>
    <name type="synonym">Mytilus polymorpha</name>
    <dbReference type="NCBI Taxonomy" id="45954"/>
    <lineage>
        <taxon>Eukaryota</taxon>
        <taxon>Metazoa</taxon>
        <taxon>Spiralia</taxon>
        <taxon>Lophotrochozoa</taxon>
        <taxon>Mollusca</taxon>
        <taxon>Bivalvia</taxon>
        <taxon>Autobranchia</taxon>
        <taxon>Heteroconchia</taxon>
        <taxon>Euheterodonta</taxon>
        <taxon>Imparidentia</taxon>
        <taxon>Neoheterodontei</taxon>
        <taxon>Myida</taxon>
        <taxon>Dreissenoidea</taxon>
        <taxon>Dreissenidae</taxon>
        <taxon>Dreissena</taxon>
    </lineage>
</organism>
<reference evidence="1" key="2">
    <citation type="submission" date="2020-11" db="EMBL/GenBank/DDBJ databases">
        <authorList>
            <person name="McCartney M.A."/>
            <person name="Auch B."/>
            <person name="Kono T."/>
            <person name="Mallez S."/>
            <person name="Becker A."/>
            <person name="Gohl D.M."/>
            <person name="Silverstein K.A.T."/>
            <person name="Koren S."/>
            <person name="Bechman K.B."/>
            <person name="Herman A."/>
            <person name="Abrahante J.E."/>
            <person name="Garbe J."/>
        </authorList>
    </citation>
    <scope>NUCLEOTIDE SEQUENCE</scope>
    <source>
        <strain evidence="1">Duluth1</strain>
        <tissue evidence="1">Whole animal</tissue>
    </source>
</reference>
<evidence type="ECO:0000313" key="1">
    <source>
        <dbReference type="EMBL" id="KAH3880008.1"/>
    </source>
</evidence>
<dbReference type="EMBL" id="JAIWYP010000001">
    <property type="protein sequence ID" value="KAH3880008.1"/>
    <property type="molecule type" value="Genomic_DNA"/>
</dbReference>
<keyword evidence="2" id="KW-1185">Reference proteome</keyword>
<comment type="caution">
    <text evidence="1">The sequence shown here is derived from an EMBL/GenBank/DDBJ whole genome shotgun (WGS) entry which is preliminary data.</text>
</comment>
<sequence length="89" mass="9216">MNLAGKEKCVTSQDVLDSLDWTVAAEVAVIAHQQLAPATQAGVISAVRYQTAQGNQTVTTGAIVSKQILTLHIAGATRAGLGMLVRKSA</sequence>
<accession>A0A9D4MMN0</accession>
<name>A0A9D4MMN0_DREPO</name>
<gene>
    <name evidence="1" type="ORF">DPMN_003920</name>
</gene>